<dbReference type="AlphaFoldDB" id="A0A2H0A9D2"/>
<dbReference type="EMBL" id="PCSH01000026">
    <property type="protein sequence ID" value="PIP42017.1"/>
    <property type="molecule type" value="Genomic_DNA"/>
</dbReference>
<protein>
    <submittedName>
        <fullName evidence="1">Uncharacterized protein</fullName>
    </submittedName>
</protein>
<proteinExistence type="predicted"/>
<dbReference type="InterPro" id="IPR045397">
    <property type="entry name" value="TumE-like"/>
</dbReference>
<sequence>MRYEVLRAYSSIIFKVESSNYSSEEGVEKFKAKLILCDGSNLRISETWIDKSLVAYSYYWLDEDYNQIIGWDNAPHHQELDNYPHHKHIKIKKMVIPSYEVKLEDTLSFLKRYFEIV</sequence>
<gene>
    <name evidence="1" type="ORF">COX18_01705</name>
</gene>
<comment type="caution">
    <text evidence="1">The sequence shown here is derived from an EMBL/GenBank/DDBJ whole genome shotgun (WGS) entry which is preliminary data.</text>
</comment>
<dbReference type="Pfam" id="PF20126">
    <property type="entry name" value="TumE"/>
    <property type="match status" value="1"/>
</dbReference>
<name>A0A2H0A9D2_9BACT</name>
<reference evidence="1 2" key="1">
    <citation type="submission" date="2017-09" db="EMBL/GenBank/DDBJ databases">
        <title>Depth-based differentiation of microbial function through sediment-hosted aquifers and enrichment of novel symbionts in the deep terrestrial subsurface.</title>
        <authorList>
            <person name="Probst A.J."/>
            <person name="Ladd B."/>
            <person name="Jarett J.K."/>
            <person name="Geller-Mcgrath D.E."/>
            <person name="Sieber C.M."/>
            <person name="Emerson J.B."/>
            <person name="Anantharaman K."/>
            <person name="Thomas B.C."/>
            <person name="Malmstrom R."/>
            <person name="Stieglmeier M."/>
            <person name="Klingl A."/>
            <person name="Woyke T."/>
            <person name="Ryan C.M."/>
            <person name="Banfield J.F."/>
        </authorList>
    </citation>
    <scope>NUCLEOTIDE SEQUENCE [LARGE SCALE GENOMIC DNA]</scope>
    <source>
        <strain evidence="1">CG23_combo_of_CG06-09_8_20_14_all_40_23</strain>
    </source>
</reference>
<accession>A0A2H0A9D2</accession>
<organism evidence="1 2">
    <name type="scientific">Candidatus Desantisbacteria bacterium CG23_combo_of_CG06-09_8_20_14_all_40_23</name>
    <dbReference type="NCBI Taxonomy" id="1974550"/>
    <lineage>
        <taxon>Bacteria</taxon>
        <taxon>Candidatus Desantisiibacteriota</taxon>
    </lineage>
</organism>
<dbReference type="Proteomes" id="UP000231067">
    <property type="component" value="Unassembled WGS sequence"/>
</dbReference>
<evidence type="ECO:0000313" key="2">
    <source>
        <dbReference type="Proteomes" id="UP000231067"/>
    </source>
</evidence>
<evidence type="ECO:0000313" key="1">
    <source>
        <dbReference type="EMBL" id="PIP42017.1"/>
    </source>
</evidence>